<keyword evidence="3" id="KW-1185">Reference proteome</keyword>
<dbReference type="Proteomes" id="UP001066276">
    <property type="component" value="Chromosome 4_2"/>
</dbReference>
<comment type="caution">
    <text evidence="2">The sequence shown here is derived from an EMBL/GenBank/DDBJ whole genome shotgun (WGS) entry which is preliminary data.</text>
</comment>
<gene>
    <name evidence="2" type="ORF">NDU88_000670</name>
</gene>
<dbReference type="EMBL" id="JANPWB010000008">
    <property type="protein sequence ID" value="KAJ1160168.1"/>
    <property type="molecule type" value="Genomic_DNA"/>
</dbReference>
<reference evidence="2" key="1">
    <citation type="journal article" date="2022" name="bioRxiv">
        <title>Sequencing and chromosome-scale assembly of the giantPleurodeles waltlgenome.</title>
        <authorList>
            <person name="Brown T."/>
            <person name="Elewa A."/>
            <person name="Iarovenko S."/>
            <person name="Subramanian E."/>
            <person name="Araus A.J."/>
            <person name="Petzold A."/>
            <person name="Susuki M."/>
            <person name="Suzuki K.-i.T."/>
            <person name="Hayashi T."/>
            <person name="Toyoda A."/>
            <person name="Oliveira C."/>
            <person name="Osipova E."/>
            <person name="Leigh N.D."/>
            <person name="Simon A."/>
            <person name="Yun M.H."/>
        </authorList>
    </citation>
    <scope>NUCLEOTIDE SEQUENCE</scope>
    <source>
        <strain evidence="2">20211129_DDA</strain>
        <tissue evidence="2">Liver</tissue>
    </source>
</reference>
<accession>A0AAV7SAA7</accession>
<feature type="region of interest" description="Disordered" evidence="1">
    <location>
        <begin position="145"/>
        <end position="200"/>
    </location>
</feature>
<sequence>MLQQQRLQNKRILSLDRNLRVHNRHMMGLHRQLDTLNSNITQLREGQVQASEDTRDLPSAVRDLCQELRHERVSRRRHEHHLRTMFAIYCRSSNRMANSTALIARRAVVAQVEAAHTSRDVVQGLVQITNVIELVMGQRSATPSEVALGDTEDSSSLSSVAVPAADTRRRSARRSTATEGDIQGASELTGHPSGVRGRRK</sequence>
<name>A0AAV7SAA7_PLEWA</name>
<dbReference type="AlphaFoldDB" id="A0AAV7SAA7"/>
<evidence type="ECO:0000313" key="2">
    <source>
        <dbReference type="EMBL" id="KAJ1160168.1"/>
    </source>
</evidence>
<evidence type="ECO:0000313" key="3">
    <source>
        <dbReference type="Proteomes" id="UP001066276"/>
    </source>
</evidence>
<organism evidence="2 3">
    <name type="scientific">Pleurodeles waltl</name>
    <name type="common">Iberian ribbed newt</name>
    <dbReference type="NCBI Taxonomy" id="8319"/>
    <lineage>
        <taxon>Eukaryota</taxon>
        <taxon>Metazoa</taxon>
        <taxon>Chordata</taxon>
        <taxon>Craniata</taxon>
        <taxon>Vertebrata</taxon>
        <taxon>Euteleostomi</taxon>
        <taxon>Amphibia</taxon>
        <taxon>Batrachia</taxon>
        <taxon>Caudata</taxon>
        <taxon>Salamandroidea</taxon>
        <taxon>Salamandridae</taxon>
        <taxon>Pleurodelinae</taxon>
        <taxon>Pleurodeles</taxon>
    </lineage>
</organism>
<proteinExistence type="predicted"/>
<evidence type="ECO:0000256" key="1">
    <source>
        <dbReference type="SAM" id="MobiDB-lite"/>
    </source>
</evidence>
<protein>
    <submittedName>
        <fullName evidence="2">Uncharacterized protein</fullName>
    </submittedName>
</protein>